<dbReference type="PANTHER" id="PTHR14102:SF11">
    <property type="entry name" value="LD29223P"/>
    <property type="match status" value="1"/>
</dbReference>
<reference evidence="5" key="1">
    <citation type="submission" date="2017-02" db="UniProtKB">
        <authorList>
            <consortium name="WormBaseParasite"/>
        </authorList>
    </citation>
    <scope>IDENTIFICATION</scope>
</reference>
<dbReference type="InterPro" id="IPR000270">
    <property type="entry name" value="PB1_dom"/>
</dbReference>
<evidence type="ECO:0000256" key="1">
    <source>
        <dbReference type="SAM" id="MobiDB-lite"/>
    </source>
</evidence>
<dbReference type="Gene3D" id="2.30.42.10">
    <property type="match status" value="1"/>
</dbReference>
<feature type="domain" description="PDZ" evidence="2">
    <location>
        <begin position="188"/>
        <end position="282"/>
    </location>
</feature>
<evidence type="ECO:0000313" key="4">
    <source>
        <dbReference type="Proteomes" id="UP000038045"/>
    </source>
</evidence>
<dbReference type="InterPro" id="IPR051741">
    <property type="entry name" value="PAR6_homolog"/>
</dbReference>
<feature type="region of interest" description="Disordered" evidence="1">
    <location>
        <begin position="287"/>
        <end position="355"/>
    </location>
</feature>
<evidence type="ECO:0000259" key="2">
    <source>
        <dbReference type="PROSITE" id="PS50106"/>
    </source>
</evidence>
<dbReference type="SUPFAM" id="SSF54277">
    <property type="entry name" value="CAD &amp; PB1 domains"/>
    <property type="match status" value="1"/>
</dbReference>
<feature type="region of interest" description="Disordered" evidence="1">
    <location>
        <begin position="1"/>
        <end position="30"/>
    </location>
</feature>
<evidence type="ECO:0000313" key="5">
    <source>
        <dbReference type="WBParaSite" id="PTRK_0001789500.1"/>
    </source>
</evidence>
<accession>A0A0N5A7A9</accession>
<dbReference type="SUPFAM" id="SSF50156">
    <property type="entry name" value="PDZ domain-like"/>
    <property type="match status" value="1"/>
</dbReference>
<dbReference type="Pfam" id="PF00564">
    <property type="entry name" value="PB1"/>
    <property type="match status" value="1"/>
</dbReference>
<dbReference type="Pfam" id="PF00595">
    <property type="entry name" value="PDZ"/>
    <property type="match status" value="1"/>
</dbReference>
<name>A0A0N5A7A9_PARTI</name>
<dbReference type="InterPro" id="IPR001478">
    <property type="entry name" value="PDZ"/>
</dbReference>
<organism evidence="4 5">
    <name type="scientific">Parastrongyloides trichosuri</name>
    <name type="common">Possum-specific nematode worm</name>
    <dbReference type="NCBI Taxonomy" id="131310"/>
    <lineage>
        <taxon>Eukaryota</taxon>
        <taxon>Metazoa</taxon>
        <taxon>Ecdysozoa</taxon>
        <taxon>Nematoda</taxon>
        <taxon>Chromadorea</taxon>
        <taxon>Rhabditida</taxon>
        <taxon>Tylenchina</taxon>
        <taxon>Panagrolaimomorpha</taxon>
        <taxon>Strongyloidoidea</taxon>
        <taxon>Strongyloididae</taxon>
        <taxon>Parastrongyloides</taxon>
    </lineage>
</organism>
<feature type="domain" description="PB1" evidence="3">
    <location>
        <begin position="44"/>
        <end position="126"/>
    </location>
</feature>
<feature type="compositionally biased region" description="Polar residues" evidence="1">
    <location>
        <begin position="346"/>
        <end position="355"/>
    </location>
</feature>
<dbReference type="PANTHER" id="PTHR14102">
    <property type="entry name" value="PAR-6-RELATED"/>
    <property type="match status" value="1"/>
</dbReference>
<dbReference type="Proteomes" id="UP000038045">
    <property type="component" value="Unplaced"/>
</dbReference>
<sequence length="355" mass="40160">MTTIEQQFQGDGSPGSMQHKRTNTNKSGNSLSFYQPQLTPVPEFIAVKSKFDAEFRRFVITFKNGKPMTFDELRTLLEKVHHLEEIPFIISYTSNSGDTLPITNDENFRKSYESAKPTLKILIQRKGESLHERYGYGMDTLDRKRKGISMILPVTPKPQRLYSISNPADFRQVSAIIDVDIIPDTLRRIRISKHGNNDRALGFYIRNGKTVRISNQNVIHTNGIFISRLLEGGLAESTGLLAVNDEVLEVNGISVDGKNLDQVTDMMVANAENLIITVKPAHQTNVINRNDNNYNSNRTNSNSSFSVGEMHENKNNKSGEYNIIHKKTKEDSSDSSDDEMFEYDSTLHQNNGGRR</sequence>
<dbReference type="PROSITE" id="PS50106">
    <property type="entry name" value="PDZ"/>
    <property type="match status" value="1"/>
</dbReference>
<dbReference type="STRING" id="131310.A0A0N5A7A9"/>
<dbReference type="SMART" id="SM00228">
    <property type="entry name" value="PDZ"/>
    <property type="match status" value="1"/>
</dbReference>
<dbReference type="GO" id="GO:0007098">
    <property type="term" value="P:centrosome cycle"/>
    <property type="evidence" value="ECO:0007669"/>
    <property type="project" value="TreeGrafter"/>
</dbReference>
<dbReference type="SMART" id="SM00666">
    <property type="entry name" value="PB1"/>
    <property type="match status" value="1"/>
</dbReference>
<feature type="compositionally biased region" description="Low complexity" evidence="1">
    <location>
        <begin position="287"/>
        <end position="306"/>
    </location>
</feature>
<dbReference type="WBParaSite" id="PTRK_0001789500.1">
    <property type="protein sequence ID" value="PTRK_0001789500.1"/>
    <property type="gene ID" value="PTRK_0001789500"/>
</dbReference>
<dbReference type="CDD" id="cd06718">
    <property type="entry name" value="PDZ_Par6-like"/>
    <property type="match status" value="1"/>
</dbReference>
<proteinExistence type="predicted"/>
<dbReference type="Gene3D" id="3.10.20.90">
    <property type="entry name" value="Phosphatidylinositol 3-kinase Catalytic Subunit, Chain A, domain 1"/>
    <property type="match status" value="1"/>
</dbReference>
<protein>
    <submittedName>
        <fullName evidence="5">Partitioning defective 6 homolog beta</fullName>
    </submittedName>
</protein>
<feature type="compositionally biased region" description="Polar residues" evidence="1">
    <location>
        <begin position="1"/>
        <end position="10"/>
    </location>
</feature>
<feature type="compositionally biased region" description="Acidic residues" evidence="1">
    <location>
        <begin position="333"/>
        <end position="342"/>
    </location>
</feature>
<dbReference type="InterPro" id="IPR053793">
    <property type="entry name" value="PB1-like"/>
</dbReference>
<keyword evidence="4" id="KW-1185">Reference proteome</keyword>
<dbReference type="InterPro" id="IPR036034">
    <property type="entry name" value="PDZ_sf"/>
</dbReference>
<dbReference type="AlphaFoldDB" id="A0A0N5A7A9"/>
<evidence type="ECO:0000259" key="3">
    <source>
        <dbReference type="PROSITE" id="PS51745"/>
    </source>
</evidence>
<dbReference type="PROSITE" id="PS51745">
    <property type="entry name" value="PB1"/>
    <property type="match status" value="1"/>
</dbReference>